<evidence type="ECO:0000256" key="3">
    <source>
        <dbReference type="SAM" id="MobiDB-lite"/>
    </source>
</evidence>
<dbReference type="PANTHER" id="PTHR43391:SF91">
    <property type="entry name" value="OS04G0390700 PROTEIN"/>
    <property type="match status" value="1"/>
</dbReference>
<dbReference type="PRINTS" id="PR00081">
    <property type="entry name" value="GDHRDH"/>
</dbReference>
<name>A0ABN5VYI2_9ACTN</name>
<feature type="compositionally biased region" description="Pro residues" evidence="3">
    <location>
        <begin position="169"/>
        <end position="178"/>
    </location>
</feature>
<gene>
    <name evidence="4" type="ORF">SGFS_098110</name>
</gene>
<evidence type="ECO:0000313" key="5">
    <source>
        <dbReference type="Proteomes" id="UP001321542"/>
    </source>
</evidence>
<dbReference type="Proteomes" id="UP001321542">
    <property type="component" value="Chromosome"/>
</dbReference>
<feature type="compositionally biased region" description="Basic and acidic residues" evidence="3">
    <location>
        <begin position="131"/>
        <end position="140"/>
    </location>
</feature>
<accession>A0ABN5VYI2</accession>
<dbReference type="Pfam" id="PF00106">
    <property type="entry name" value="adh_short"/>
    <property type="match status" value="1"/>
</dbReference>
<evidence type="ECO:0000256" key="2">
    <source>
        <dbReference type="ARBA" id="ARBA00023002"/>
    </source>
</evidence>
<feature type="compositionally biased region" description="Basic residues" evidence="3">
    <location>
        <begin position="94"/>
        <end position="105"/>
    </location>
</feature>
<sequence length="178" mass="19772">MNTAYYGPLRMIRAFAPILKAGGGGAIVNVLSAASWFPSERWGAYHATKAAAWSLTNSVRLELSGQNTLVAGVYMGPTDTDQARGTVVPVRIERPRRRRQGRTRRGRGEPVRSHSRPALRTGQSTARPRPRHDLHPELDHYLTTGWRTAGRVATNQRPPARRAREGMPWTPPLPRPSP</sequence>
<dbReference type="InterPro" id="IPR036291">
    <property type="entry name" value="NAD(P)-bd_dom_sf"/>
</dbReference>
<dbReference type="Gene3D" id="3.40.50.720">
    <property type="entry name" value="NAD(P)-binding Rossmann-like Domain"/>
    <property type="match status" value="1"/>
</dbReference>
<dbReference type="InterPro" id="IPR002347">
    <property type="entry name" value="SDR_fam"/>
</dbReference>
<reference evidence="4 5" key="1">
    <citation type="journal article" date="2010" name="ChemBioChem">
        <title>Cloning and characterization of the biosynthetic gene cluster of 16-membered macrolide antibiotic FD-891: involvement of a dual functional cytochrome P450 monooxygenase catalyzing epoxidation and hydroxylation.</title>
        <authorList>
            <person name="Kudo F."/>
            <person name="Motegi A."/>
            <person name="Mizoue K."/>
            <person name="Eguchi T."/>
        </authorList>
    </citation>
    <scope>NUCLEOTIDE SEQUENCE [LARGE SCALE GENOMIC DNA]</scope>
    <source>
        <strain evidence="4 5">A-8890</strain>
    </source>
</reference>
<reference evidence="4 5" key="2">
    <citation type="journal article" date="2023" name="ChemBioChem">
        <title>Acyltransferase Domain Exchange between Two Independent Type I Polyketide Synthases in the Same Producer Strain of Macrolide Antibiotics.</title>
        <authorList>
            <person name="Kudo F."/>
            <person name="Kishikawa K."/>
            <person name="Tsuboi K."/>
            <person name="Kido T."/>
            <person name="Usui T."/>
            <person name="Hashimoto J."/>
            <person name="Shin-Ya K."/>
            <person name="Miyanaga A."/>
            <person name="Eguchi T."/>
        </authorList>
    </citation>
    <scope>NUCLEOTIDE SEQUENCE [LARGE SCALE GENOMIC DNA]</scope>
    <source>
        <strain evidence="4 5">A-8890</strain>
    </source>
</reference>
<evidence type="ECO:0000313" key="4">
    <source>
        <dbReference type="EMBL" id="BBC38517.1"/>
    </source>
</evidence>
<keyword evidence="5" id="KW-1185">Reference proteome</keyword>
<dbReference type="PANTHER" id="PTHR43391">
    <property type="entry name" value="RETINOL DEHYDROGENASE-RELATED"/>
    <property type="match status" value="1"/>
</dbReference>
<feature type="region of interest" description="Disordered" evidence="3">
    <location>
        <begin position="80"/>
        <end position="178"/>
    </location>
</feature>
<evidence type="ECO:0000256" key="1">
    <source>
        <dbReference type="ARBA" id="ARBA00006484"/>
    </source>
</evidence>
<comment type="similarity">
    <text evidence="1">Belongs to the short-chain dehydrogenases/reductases (SDR) family.</text>
</comment>
<keyword evidence="2" id="KW-0560">Oxidoreductase</keyword>
<proteinExistence type="inferred from homology"/>
<dbReference type="EMBL" id="AP018448">
    <property type="protein sequence ID" value="BBC38517.1"/>
    <property type="molecule type" value="Genomic_DNA"/>
</dbReference>
<organism evidence="4 5">
    <name type="scientific">Streptomyces graminofaciens</name>
    <dbReference type="NCBI Taxonomy" id="68212"/>
    <lineage>
        <taxon>Bacteria</taxon>
        <taxon>Bacillati</taxon>
        <taxon>Actinomycetota</taxon>
        <taxon>Actinomycetes</taxon>
        <taxon>Kitasatosporales</taxon>
        <taxon>Streptomycetaceae</taxon>
        <taxon>Streptomyces</taxon>
    </lineage>
</organism>
<protein>
    <submittedName>
        <fullName evidence="4">Uncharacterized protein</fullName>
    </submittedName>
</protein>
<dbReference type="SUPFAM" id="SSF51735">
    <property type="entry name" value="NAD(P)-binding Rossmann-fold domains"/>
    <property type="match status" value="1"/>
</dbReference>